<proteinExistence type="predicted"/>
<gene>
    <name evidence="1" type="ORF">EEDITHA_LOCUS12339</name>
</gene>
<dbReference type="AlphaFoldDB" id="A0AAU9UGX2"/>
<evidence type="ECO:0000313" key="1">
    <source>
        <dbReference type="EMBL" id="CAH2097072.1"/>
    </source>
</evidence>
<name>A0AAU9UGX2_EUPED</name>
<dbReference type="EMBL" id="CAKOGL010000017">
    <property type="protein sequence ID" value="CAH2097072.1"/>
    <property type="molecule type" value="Genomic_DNA"/>
</dbReference>
<reference evidence="1" key="1">
    <citation type="submission" date="2022-03" db="EMBL/GenBank/DDBJ databases">
        <authorList>
            <person name="Tunstrom K."/>
        </authorList>
    </citation>
    <scope>NUCLEOTIDE SEQUENCE</scope>
</reference>
<accession>A0AAU9UGX2</accession>
<keyword evidence="2" id="KW-1185">Reference proteome</keyword>
<dbReference type="Proteomes" id="UP001153954">
    <property type="component" value="Unassembled WGS sequence"/>
</dbReference>
<organism evidence="1 2">
    <name type="scientific">Euphydryas editha</name>
    <name type="common">Edith's checkerspot</name>
    <dbReference type="NCBI Taxonomy" id="104508"/>
    <lineage>
        <taxon>Eukaryota</taxon>
        <taxon>Metazoa</taxon>
        <taxon>Ecdysozoa</taxon>
        <taxon>Arthropoda</taxon>
        <taxon>Hexapoda</taxon>
        <taxon>Insecta</taxon>
        <taxon>Pterygota</taxon>
        <taxon>Neoptera</taxon>
        <taxon>Endopterygota</taxon>
        <taxon>Lepidoptera</taxon>
        <taxon>Glossata</taxon>
        <taxon>Ditrysia</taxon>
        <taxon>Papilionoidea</taxon>
        <taxon>Nymphalidae</taxon>
        <taxon>Nymphalinae</taxon>
        <taxon>Euphydryas</taxon>
    </lineage>
</organism>
<comment type="caution">
    <text evidence="1">The sequence shown here is derived from an EMBL/GenBank/DDBJ whole genome shotgun (WGS) entry which is preliminary data.</text>
</comment>
<evidence type="ECO:0000313" key="2">
    <source>
        <dbReference type="Proteomes" id="UP001153954"/>
    </source>
</evidence>
<sequence>MPKNMVFTCCVYRHIALIKCSPWMSVSTNIKKLFQSRNFYVTKNHPGRFVTHVQHVSNGFKKKSIWLVNPDIFPDYMFEPADTTNIPLNQENIADSTPEIPSSHLPLIECLNTSSIQEDPSNNVPYILSPSAINDDEVNSSQNTMQTTTNADIGVVVSDVINLNLVTSVEEFNAVEVAGVAHVDGVRPGTSKQSLTFSCYYFTSTTRPVHSRSRKKKIETCKR</sequence>
<protein>
    <submittedName>
        <fullName evidence="1">Uncharacterized protein</fullName>
    </submittedName>
</protein>